<protein>
    <submittedName>
        <fullName evidence="1">Uncharacterized protein</fullName>
    </submittedName>
</protein>
<dbReference type="AlphaFoldDB" id="A0A084B7Q9"/>
<proteinExistence type="predicted"/>
<dbReference type="HOGENOM" id="CLU_822746_0_0_1"/>
<dbReference type="Proteomes" id="UP000028045">
    <property type="component" value="Unassembled WGS sequence"/>
</dbReference>
<dbReference type="OrthoDB" id="2142213at2759"/>
<sequence>MRVAKWTRGLTCAIGLVSRNPHDPHSLIDRQELEQTPAEDLDLVFPEDDGVDMLEEVGLGAIPGVNYTMAQWEAGTFTQNCFEVTQGTDTVERAVGGQCTLEGLTVYNVTYTDCPQQPWVFCVCDDAEDTIDSVATNFGLVQCPVAARDQTAEIVLSGNYTTKDSESSLAGLAYGPTGVVIIFGVYSTVNLFVHEVSHLLDYWVAGKGEEWYSEGSEWHEVMDNDTCVADWYALSSYSEAYAQAAVMLAYDLNVGDVGEVAEDDACMSTAMDLITSQLEDFLTYYEDAHVQWIKGGIFLYLDSSSNNTTSDNDADADDDDDDSAGASNTIAMGTLSIA</sequence>
<gene>
    <name evidence="1" type="ORF">S7711_09203</name>
</gene>
<evidence type="ECO:0000313" key="1">
    <source>
        <dbReference type="EMBL" id="KEY73588.1"/>
    </source>
</evidence>
<organism evidence="1 2">
    <name type="scientific">Stachybotrys chartarum (strain CBS 109288 / IBT 7711)</name>
    <name type="common">Toxic black mold</name>
    <name type="synonym">Stilbospora chartarum</name>
    <dbReference type="NCBI Taxonomy" id="1280523"/>
    <lineage>
        <taxon>Eukaryota</taxon>
        <taxon>Fungi</taxon>
        <taxon>Dikarya</taxon>
        <taxon>Ascomycota</taxon>
        <taxon>Pezizomycotina</taxon>
        <taxon>Sordariomycetes</taxon>
        <taxon>Hypocreomycetidae</taxon>
        <taxon>Hypocreales</taxon>
        <taxon>Stachybotryaceae</taxon>
        <taxon>Stachybotrys</taxon>
    </lineage>
</organism>
<evidence type="ECO:0000313" key="2">
    <source>
        <dbReference type="Proteomes" id="UP000028045"/>
    </source>
</evidence>
<reference evidence="1 2" key="1">
    <citation type="journal article" date="2014" name="BMC Genomics">
        <title>Comparative genome sequencing reveals chemotype-specific gene clusters in the toxigenic black mold Stachybotrys.</title>
        <authorList>
            <person name="Semeiks J."/>
            <person name="Borek D."/>
            <person name="Otwinowski Z."/>
            <person name="Grishin N.V."/>
        </authorList>
    </citation>
    <scope>NUCLEOTIDE SEQUENCE [LARGE SCALE GENOMIC DNA]</scope>
    <source>
        <strain evidence="2">CBS 109288 / IBT 7711</strain>
    </source>
</reference>
<accession>A0A084B7Q9</accession>
<feature type="non-terminal residue" evidence="1">
    <location>
        <position position="338"/>
    </location>
</feature>
<name>A0A084B7Q9_STACB</name>
<dbReference type="EMBL" id="KL647818">
    <property type="protein sequence ID" value="KEY73588.1"/>
    <property type="molecule type" value="Genomic_DNA"/>
</dbReference>
<keyword evidence="2" id="KW-1185">Reference proteome</keyword>